<dbReference type="InterPro" id="IPR029069">
    <property type="entry name" value="HotDog_dom_sf"/>
</dbReference>
<dbReference type="CDD" id="cd03443">
    <property type="entry name" value="PaaI_thioesterase"/>
    <property type="match status" value="1"/>
</dbReference>
<dbReference type="SUPFAM" id="SSF54637">
    <property type="entry name" value="Thioesterase/thiol ester dehydrase-isomerase"/>
    <property type="match status" value="1"/>
</dbReference>
<dbReference type="InterPro" id="IPR003736">
    <property type="entry name" value="PAAI_dom"/>
</dbReference>
<dbReference type="AlphaFoldDB" id="A0A1G7T253"/>
<evidence type="ECO:0000313" key="4">
    <source>
        <dbReference type="Proteomes" id="UP000198967"/>
    </source>
</evidence>
<keyword evidence="4" id="KW-1185">Reference proteome</keyword>
<dbReference type="RefSeq" id="WP_093085541.1">
    <property type="nucleotide sequence ID" value="NZ_FNBE01000010.1"/>
</dbReference>
<reference evidence="3 4" key="1">
    <citation type="submission" date="2016-10" db="EMBL/GenBank/DDBJ databases">
        <authorList>
            <person name="de Groot N.N."/>
        </authorList>
    </citation>
    <scope>NUCLEOTIDE SEQUENCE [LARGE SCALE GENOMIC DNA]</scope>
    <source>
        <strain evidence="3 4">CGMCC 4.3143</strain>
    </source>
</reference>
<gene>
    <name evidence="3" type="ORF">SAMN05216377_110177</name>
</gene>
<evidence type="ECO:0000259" key="2">
    <source>
        <dbReference type="Pfam" id="PF03061"/>
    </source>
</evidence>
<evidence type="ECO:0000256" key="1">
    <source>
        <dbReference type="ARBA" id="ARBA00022801"/>
    </source>
</evidence>
<name>A0A1G7T253_PSEOR</name>
<dbReference type="GO" id="GO:0016289">
    <property type="term" value="F:acyl-CoA hydrolase activity"/>
    <property type="evidence" value="ECO:0007669"/>
    <property type="project" value="UniProtKB-ARBA"/>
</dbReference>
<dbReference type="OrthoDB" id="9813282at2"/>
<accession>A0A1G7T253</accession>
<protein>
    <submittedName>
        <fullName evidence="3">Uncharacterized domain 1-containing protein</fullName>
    </submittedName>
</protein>
<dbReference type="STRING" id="366584.SAMN05216377_110177"/>
<dbReference type="EMBL" id="FNBE01000010">
    <property type="protein sequence ID" value="SDG29383.1"/>
    <property type="molecule type" value="Genomic_DNA"/>
</dbReference>
<organism evidence="3 4">
    <name type="scientific">Pseudonocardia oroxyli</name>
    <dbReference type="NCBI Taxonomy" id="366584"/>
    <lineage>
        <taxon>Bacteria</taxon>
        <taxon>Bacillati</taxon>
        <taxon>Actinomycetota</taxon>
        <taxon>Actinomycetes</taxon>
        <taxon>Pseudonocardiales</taxon>
        <taxon>Pseudonocardiaceae</taxon>
        <taxon>Pseudonocardia</taxon>
    </lineage>
</organism>
<dbReference type="NCBIfam" id="TIGR00369">
    <property type="entry name" value="unchar_dom_1"/>
    <property type="match status" value="1"/>
</dbReference>
<dbReference type="Proteomes" id="UP000198967">
    <property type="component" value="Unassembled WGS sequence"/>
</dbReference>
<sequence>MADDVPPGFALIETSAFIQHLGGLYRHPETGVFGMRTLPEHANAHLNVHGGFLATLVDVAVSRGTRLTLGDGSMVSTVTMTLNHLEPVPMGSWVEARPSLDRAGSRTVFTSCEVSVGELLVARATAVLARHRPKS</sequence>
<evidence type="ECO:0000313" key="3">
    <source>
        <dbReference type="EMBL" id="SDG29383.1"/>
    </source>
</evidence>
<feature type="domain" description="Thioesterase" evidence="2">
    <location>
        <begin position="47"/>
        <end position="117"/>
    </location>
</feature>
<proteinExistence type="predicted"/>
<dbReference type="InterPro" id="IPR006683">
    <property type="entry name" value="Thioestr_dom"/>
</dbReference>
<keyword evidence="1" id="KW-0378">Hydrolase</keyword>
<dbReference type="Pfam" id="PF03061">
    <property type="entry name" value="4HBT"/>
    <property type="match status" value="1"/>
</dbReference>
<dbReference type="Gene3D" id="3.10.129.10">
    <property type="entry name" value="Hotdog Thioesterase"/>
    <property type="match status" value="1"/>
</dbReference>